<dbReference type="Proteomes" id="UP001595921">
    <property type="component" value="Unassembled WGS sequence"/>
</dbReference>
<sequence length="72" mass="8134">MFDFLRLSPLFSIRRFTLCLLVTVFVVTTDVLFIHLKDIKTVTEFVTEVGIHTLGFYIGFTVVALFDQSGGS</sequence>
<organism evidence="2 3">
    <name type="scientific">Halobium salinum</name>
    <dbReference type="NCBI Taxonomy" id="1364940"/>
    <lineage>
        <taxon>Archaea</taxon>
        <taxon>Methanobacteriati</taxon>
        <taxon>Methanobacteriota</taxon>
        <taxon>Stenosarchaea group</taxon>
        <taxon>Halobacteria</taxon>
        <taxon>Halobacteriales</taxon>
        <taxon>Haloferacaceae</taxon>
        <taxon>Halobium</taxon>
    </lineage>
</organism>
<feature type="transmembrane region" description="Helical" evidence="1">
    <location>
        <begin position="12"/>
        <end position="33"/>
    </location>
</feature>
<keyword evidence="1" id="KW-0812">Transmembrane</keyword>
<feature type="transmembrane region" description="Helical" evidence="1">
    <location>
        <begin position="45"/>
        <end position="66"/>
    </location>
</feature>
<gene>
    <name evidence="2" type="ORF">ACFO0N_20995</name>
</gene>
<evidence type="ECO:0000256" key="1">
    <source>
        <dbReference type="SAM" id="Phobius"/>
    </source>
</evidence>
<dbReference type="EMBL" id="JBHSDS010000017">
    <property type="protein sequence ID" value="MFC4360430.1"/>
    <property type="molecule type" value="Genomic_DNA"/>
</dbReference>
<accession>A0ABD5PIH1</accession>
<keyword evidence="1" id="KW-1133">Transmembrane helix</keyword>
<evidence type="ECO:0000313" key="3">
    <source>
        <dbReference type="Proteomes" id="UP001595921"/>
    </source>
</evidence>
<evidence type="ECO:0000313" key="2">
    <source>
        <dbReference type="EMBL" id="MFC4360430.1"/>
    </source>
</evidence>
<proteinExistence type="predicted"/>
<dbReference type="AlphaFoldDB" id="A0ABD5PIH1"/>
<reference evidence="2 3" key="1">
    <citation type="journal article" date="2019" name="Int. J. Syst. Evol. Microbiol.">
        <title>The Global Catalogue of Microorganisms (GCM) 10K type strain sequencing project: providing services to taxonomists for standard genome sequencing and annotation.</title>
        <authorList>
            <consortium name="The Broad Institute Genomics Platform"/>
            <consortium name="The Broad Institute Genome Sequencing Center for Infectious Disease"/>
            <person name="Wu L."/>
            <person name="Ma J."/>
        </authorList>
    </citation>
    <scope>NUCLEOTIDE SEQUENCE [LARGE SCALE GENOMIC DNA]</scope>
    <source>
        <strain evidence="2 3">CGMCC 1.12553</strain>
    </source>
</reference>
<keyword evidence="3" id="KW-1185">Reference proteome</keyword>
<name>A0ABD5PIH1_9EURY</name>
<protein>
    <submittedName>
        <fullName evidence="2">Uncharacterized protein</fullName>
    </submittedName>
</protein>
<comment type="caution">
    <text evidence="2">The sequence shown here is derived from an EMBL/GenBank/DDBJ whole genome shotgun (WGS) entry which is preliminary data.</text>
</comment>
<dbReference type="RefSeq" id="WP_267620605.1">
    <property type="nucleotide sequence ID" value="NZ_JAODIW010000005.1"/>
</dbReference>
<keyword evidence="1" id="KW-0472">Membrane</keyword>